<gene>
    <name evidence="6" type="ORF">J4Q44_G00128610</name>
</gene>
<evidence type="ECO:0000256" key="1">
    <source>
        <dbReference type="ARBA" id="ARBA00004302"/>
    </source>
</evidence>
<evidence type="ECO:0000313" key="7">
    <source>
        <dbReference type="Proteomes" id="UP001356427"/>
    </source>
</evidence>
<comment type="caution">
    <text evidence="6">The sequence shown here is derived from an EMBL/GenBank/DDBJ whole genome shotgun (WGS) entry which is preliminary data.</text>
</comment>
<proteinExistence type="predicted"/>
<dbReference type="PROSITE" id="PS51116">
    <property type="entry name" value="LAMININ_IVB"/>
    <property type="match status" value="1"/>
</dbReference>
<keyword evidence="4" id="KW-0084">Basement membrane</keyword>
<dbReference type="Pfam" id="PF21199">
    <property type="entry name" value="LAMININ_IV_B"/>
    <property type="match status" value="1"/>
</dbReference>
<evidence type="ECO:0000259" key="5">
    <source>
        <dbReference type="PROSITE" id="PS51116"/>
    </source>
</evidence>
<protein>
    <recommendedName>
        <fullName evidence="5">Laminin IV type B domain-containing protein</fullName>
    </recommendedName>
</protein>
<evidence type="ECO:0000256" key="2">
    <source>
        <dbReference type="ARBA" id="ARBA00022525"/>
    </source>
</evidence>
<keyword evidence="7" id="KW-1185">Reference proteome</keyword>
<organism evidence="6 7">
    <name type="scientific">Coregonus suidteri</name>
    <dbReference type="NCBI Taxonomy" id="861788"/>
    <lineage>
        <taxon>Eukaryota</taxon>
        <taxon>Metazoa</taxon>
        <taxon>Chordata</taxon>
        <taxon>Craniata</taxon>
        <taxon>Vertebrata</taxon>
        <taxon>Euteleostomi</taxon>
        <taxon>Actinopterygii</taxon>
        <taxon>Neopterygii</taxon>
        <taxon>Teleostei</taxon>
        <taxon>Protacanthopterygii</taxon>
        <taxon>Salmoniformes</taxon>
        <taxon>Salmonidae</taxon>
        <taxon>Coregoninae</taxon>
        <taxon>Coregonus</taxon>
    </lineage>
</organism>
<comment type="subcellular location">
    <subcellularLocation>
        <location evidence="1">Secreted</location>
        <location evidence="1">Extracellular space</location>
        <location evidence="1">Extracellular matrix</location>
        <location evidence="1">Basement membrane</location>
    </subcellularLocation>
</comment>
<name>A0AAN8MI10_9TELE</name>
<sequence>MSTLGTSCRQVSVCRENRFDQVESGFYFIALDHCTNEAEDAKFGPIMLIPHCENLEIFTGSEGGDVATNSARDTFQRYRCLENSQKVVKTSDATSSLVCQLCCTWELKF</sequence>
<dbReference type="InterPro" id="IPR013015">
    <property type="entry name" value="Laminin_IV_B"/>
</dbReference>
<keyword evidence="3" id="KW-0272">Extracellular matrix</keyword>
<keyword evidence="2" id="KW-0964">Secreted</keyword>
<reference evidence="6 7" key="1">
    <citation type="submission" date="2021-04" db="EMBL/GenBank/DDBJ databases">
        <authorList>
            <person name="De Guttry C."/>
            <person name="Zahm M."/>
            <person name="Klopp C."/>
            <person name="Cabau C."/>
            <person name="Louis A."/>
            <person name="Berthelot C."/>
            <person name="Parey E."/>
            <person name="Roest Crollius H."/>
            <person name="Montfort J."/>
            <person name="Robinson-Rechavi M."/>
            <person name="Bucao C."/>
            <person name="Bouchez O."/>
            <person name="Gislard M."/>
            <person name="Lluch J."/>
            <person name="Milhes M."/>
            <person name="Lampietro C."/>
            <person name="Lopez Roques C."/>
            <person name="Donnadieu C."/>
            <person name="Braasch I."/>
            <person name="Desvignes T."/>
            <person name="Postlethwait J."/>
            <person name="Bobe J."/>
            <person name="Wedekind C."/>
            <person name="Guiguen Y."/>
        </authorList>
    </citation>
    <scope>NUCLEOTIDE SEQUENCE [LARGE SCALE GENOMIC DNA]</scope>
    <source>
        <strain evidence="6">Cs_M1</strain>
        <tissue evidence="6">Blood</tissue>
    </source>
</reference>
<dbReference type="EMBL" id="JAGTTL010000010">
    <property type="protein sequence ID" value="KAK6317461.1"/>
    <property type="molecule type" value="Genomic_DNA"/>
</dbReference>
<feature type="domain" description="Laminin IV type B" evidence="5">
    <location>
        <begin position="1"/>
        <end position="108"/>
    </location>
</feature>
<dbReference type="AlphaFoldDB" id="A0AAN8MI10"/>
<evidence type="ECO:0000256" key="3">
    <source>
        <dbReference type="ARBA" id="ARBA00022530"/>
    </source>
</evidence>
<dbReference type="GO" id="GO:0005604">
    <property type="term" value="C:basement membrane"/>
    <property type="evidence" value="ECO:0007669"/>
    <property type="project" value="UniProtKB-SubCell"/>
</dbReference>
<dbReference type="Proteomes" id="UP001356427">
    <property type="component" value="Unassembled WGS sequence"/>
</dbReference>
<accession>A0AAN8MI10</accession>
<evidence type="ECO:0000313" key="6">
    <source>
        <dbReference type="EMBL" id="KAK6317461.1"/>
    </source>
</evidence>
<evidence type="ECO:0000256" key="4">
    <source>
        <dbReference type="ARBA" id="ARBA00022869"/>
    </source>
</evidence>